<dbReference type="Gene3D" id="2.30.110.10">
    <property type="entry name" value="Electron Transport, Fmn-binding Protein, Chain A"/>
    <property type="match status" value="1"/>
</dbReference>
<dbReference type="PIRSF" id="PIRSF010372">
    <property type="entry name" value="PaiB"/>
    <property type="match status" value="1"/>
</dbReference>
<accession>A0A5E4SA05</accession>
<dbReference type="InterPro" id="IPR012349">
    <property type="entry name" value="Split_barrel_FMN-bd"/>
</dbReference>
<dbReference type="RefSeq" id="WP_150682822.1">
    <property type="nucleotide sequence ID" value="NZ_CABPSI010000001.1"/>
</dbReference>
<dbReference type="InterPro" id="IPR007396">
    <property type="entry name" value="TR_PAI2-type"/>
</dbReference>
<protein>
    <submittedName>
        <fullName evidence="1">Protease synthase and sporulation protein PAI 2</fullName>
    </submittedName>
</protein>
<proteinExistence type="predicted"/>
<sequence length="213" mass="23487">MYRPEPYQENSPETLRSLMRRWPFAALVTFGPSGMTATHLPFLIDVDADGNTLLTTHLSRRNTQYDDLSQGCHAMVIFQGPSAYISPSWYDEKRTFPTWNYAAIHAYGDIQVVDDADGIKHILDRVVETFDGPIAGEWTFAGIPAEQTALRLPKIAGVVMKVSRLDGALKLNQDHSDADKHGVIAALESRDDAGGREIAALMRATLDAGERSA</sequence>
<dbReference type="Pfam" id="PF04299">
    <property type="entry name" value="FMN_bind_2"/>
    <property type="match status" value="1"/>
</dbReference>
<dbReference type="SUPFAM" id="SSF50475">
    <property type="entry name" value="FMN-binding split barrel"/>
    <property type="match status" value="1"/>
</dbReference>
<evidence type="ECO:0000313" key="1">
    <source>
        <dbReference type="EMBL" id="VVD71394.1"/>
    </source>
</evidence>
<dbReference type="Proteomes" id="UP000333828">
    <property type="component" value="Unassembled WGS sequence"/>
</dbReference>
<dbReference type="PANTHER" id="PTHR35802:SF1">
    <property type="entry name" value="PROTEASE SYNTHASE AND SPORULATION PROTEIN PAI 2"/>
    <property type="match status" value="1"/>
</dbReference>
<dbReference type="GO" id="GO:0006508">
    <property type="term" value="P:proteolysis"/>
    <property type="evidence" value="ECO:0007669"/>
    <property type="project" value="UniProtKB-KW"/>
</dbReference>
<dbReference type="GO" id="GO:0008233">
    <property type="term" value="F:peptidase activity"/>
    <property type="evidence" value="ECO:0007669"/>
    <property type="project" value="UniProtKB-KW"/>
</dbReference>
<evidence type="ECO:0000313" key="2">
    <source>
        <dbReference type="Proteomes" id="UP000333828"/>
    </source>
</evidence>
<gene>
    <name evidence="1" type="primary">paiB_2</name>
    <name evidence="1" type="ORF">PIN31115_00619</name>
</gene>
<dbReference type="EMBL" id="CABPSI010000001">
    <property type="protein sequence ID" value="VVD71394.1"/>
    <property type="molecule type" value="Genomic_DNA"/>
</dbReference>
<keyword evidence="1" id="KW-0378">Hydrolase</keyword>
<keyword evidence="1" id="KW-0645">Protease</keyword>
<name>A0A5E4SA05_9BURK</name>
<keyword evidence="2" id="KW-1185">Reference proteome</keyword>
<dbReference type="PANTHER" id="PTHR35802">
    <property type="entry name" value="PROTEASE SYNTHASE AND SPORULATION PROTEIN PAI 2"/>
    <property type="match status" value="1"/>
</dbReference>
<organism evidence="1 2">
    <name type="scientific">Pandoraea iniqua</name>
    <dbReference type="NCBI Taxonomy" id="2508288"/>
    <lineage>
        <taxon>Bacteria</taxon>
        <taxon>Pseudomonadati</taxon>
        <taxon>Pseudomonadota</taxon>
        <taxon>Betaproteobacteria</taxon>
        <taxon>Burkholderiales</taxon>
        <taxon>Burkholderiaceae</taxon>
        <taxon>Pandoraea</taxon>
    </lineage>
</organism>
<reference evidence="1 2" key="1">
    <citation type="submission" date="2019-08" db="EMBL/GenBank/DDBJ databases">
        <authorList>
            <person name="Peeters C."/>
        </authorList>
    </citation>
    <scope>NUCLEOTIDE SEQUENCE [LARGE SCALE GENOMIC DNA]</scope>
    <source>
        <strain evidence="1 2">LMG 31115</strain>
    </source>
</reference>
<dbReference type="AlphaFoldDB" id="A0A5E4SA05"/>